<dbReference type="AlphaFoldDB" id="A0AAD4PU03"/>
<evidence type="ECO:0000313" key="3">
    <source>
        <dbReference type="Proteomes" id="UP001201262"/>
    </source>
</evidence>
<keyword evidence="3" id="KW-1185">Reference proteome</keyword>
<evidence type="ECO:0000313" key="2">
    <source>
        <dbReference type="EMBL" id="KAH8691595.1"/>
    </source>
</evidence>
<dbReference type="Proteomes" id="UP001201262">
    <property type="component" value="Unassembled WGS sequence"/>
</dbReference>
<dbReference type="RefSeq" id="XP_046067687.1">
    <property type="nucleotide sequence ID" value="XM_046221086.1"/>
</dbReference>
<organism evidence="2 3">
    <name type="scientific">Talaromyces proteolyticus</name>
    <dbReference type="NCBI Taxonomy" id="1131652"/>
    <lineage>
        <taxon>Eukaryota</taxon>
        <taxon>Fungi</taxon>
        <taxon>Dikarya</taxon>
        <taxon>Ascomycota</taxon>
        <taxon>Pezizomycotina</taxon>
        <taxon>Eurotiomycetes</taxon>
        <taxon>Eurotiomycetidae</taxon>
        <taxon>Eurotiales</taxon>
        <taxon>Trichocomaceae</taxon>
        <taxon>Talaromyces</taxon>
        <taxon>Talaromyces sect. Bacilispori</taxon>
    </lineage>
</organism>
<evidence type="ECO:0000256" key="1">
    <source>
        <dbReference type="SAM" id="MobiDB-lite"/>
    </source>
</evidence>
<sequence length="167" mass="17293">MDSSDDIIEDLAKRQADDIGGLANSASGAANGMVGSLAKRQLGGVTASVLSNPGTAASHLGKLVTGKHYRDDEMHDDNYEEMSGPEEVAKEVAEREKTAEEATKTFPSPSNKGPAKGPLGKRQVPPIAGTDLPMVVKAVVANPSMMVAPLTKCVSTPGVDLEAVLPN</sequence>
<dbReference type="GeneID" id="70251373"/>
<name>A0AAD4PU03_9EURO</name>
<reference evidence="2" key="1">
    <citation type="submission" date="2021-12" db="EMBL/GenBank/DDBJ databases">
        <title>Convergent genome expansion in fungi linked to evolution of root-endophyte symbiosis.</title>
        <authorList>
            <consortium name="DOE Joint Genome Institute"/>
            <person name="Ke Y.-H."/>
            <person name="Bonito G."/>
            <person name="Liao H.-L."/>
            <person name="Looney B."/>
            <person name="Rojas-Flechas A."/>
            <person name="Nash J."/>
            <person name="Hameed K."/>
            <person name="Schadt C."/>
            <person name="Martin F."/>
            <person name="Crous P.W."/>
            <person name="Miettinen O."/>
            <person name="Magnuson J.K."/>
            <person name="Labbe J."/>
            <person name="Jacobson D."/>
            <person name="Doktycz M.J."/>
            <person name="Veneault-Fourrey C."/>
            <person name="Kuo A."/>
            <person name="Mondo S."/>
            <person name="Calhoun S."/>
            <person name="Riley R."/>
            <person name="Ohm R."/>
            <person name="LaButti K."/>
            <person name="Andreopoulos B."/>
            <person name="Pangilinan J."/>
            <person name="Nolan M."/>
            <person name="Tritt A."/>
            <person name="Clum A."/>
            <person name="Lipzen A."/>
            <person name="Daum C."/>
            <person name="Barry K."/>
            <person name="Grigoriev I.V."/>
            <person name="Vilgalys R."/>
        </authorList>
    </citation>
    <scope>NUCLEOTIDE SEQUENCE</scope>
    <source>
        <strain evidence="2">PMI_201</strain>
    </source>
</reference>
<dbReference type="EMBL" id="JAJTJA010000012">
    <property type="protein sequence ID" value="KAH8691595.1"/>
    <property type="molecule type" value="Genomic_DNA"/>
</dbReference>
<feature type="region of interest" description="Disordered" evidence="1">
    <location>
        <begin position="74"/>
        <end position="127"/>
    </location>
</feature>
<feature type="compositionally biased region" description="Basic and acidic residues" evidence="1">
    <location>
        <begin position="87"/>
        <end position="103"/>
    </location>
</feature>
<accession>A0AAD4PU03</accession>
<comment type="caution">
    <text evidence="2">The sequence shown here is derived from an EMBL/GenBank/DDBJ whole genome shotgun (WGS) entry which is preliminary data.</text>
</comment>
<gene>
    <name evidence="2" type="ORF">BGW36DRAFT_432143</name>
</gene>
<protein>
    <submittedName>
        <fullName evidence="2">Uncharacterized protein</fullName>
    </submittedName>
</protein>
<proteinExistence type="predicted"/>